<reference evidence="1 2" key="1">
    <citation type="submission" date="2017-11" db="EMBL/GenBank/DDBJ databases">
        <title>De-novo sequencing of pomegranate (Punica granatum L.) genome.</title>
        <authorList>
            <person name="Akparov Z."/>
            <person name="Amiraslanov A."/>
            <person name="Hajiyeva S."/>
            <person name="Abbasov M."/>
            <person name="Kaur K."/>
            <person name="Hamwieh A."/>
            <person name="Solovyev V."/>
            <person name="Salamov A."/>
            <person name="Braich B."/>
            <person name="Kosarev P."/>
            <person name="Mahmoud A."/>
            <person name="Hajiyev E."/>
            <person name="Babayeva S."/>
            <person name="Izzatullayeva V."/>
            <person name="Mammadov A."/>
            <person name="Mammadov A."/>
            <person name="Sharifova S."/>
            <person name="Ojaghi J."/>
            <person name="Eynullazada K."/>
            <person name="Bayramov B."/>
            <person name="Abdulazimova A."/>
            <person name="Shahmuradov I."/>
        </authorList>
    </citation>
    <scope>NUCLEOTIDE SEQUENCE [LARGE SCALE GENOMIC DNA]</scope>
    <source>
        <strain evidence="2">cv. AG2017</strain>
        <tissue evidence="1">Leaf</tissue>
    </source>
</reference>
<sequence length="110" mass="12024">MDSASGHNASRYGEVKTASGPLLNLRMGDLARFCPRWVQHSAQARYLPVLVRHVCACLSHLPLKLSLIHGFCMNVHKLAAESISLFPDGLQLCATGSLDGALCIRNVRLR</sequence>
<name>A0A2I0JPK6_PUNGR</name>
<evidence type="ECO:0000313" key="1">
    <source>
        <dbReference type="EMBL" id="PKI58212.1"/>
    </source>
</evidence>
<comment type="caution">
    <text evidence="1">The sequence shown here is derived from an EMBL/GenBank/DDBJ whole genome shotgun (WGS) entry which is preliminary data.</text>
</comment>
<protein>
    <submittedName>
        <fullName evidence="1">Uncharacterized protein</fullName>
    </submittedName>
</protein>
<dbReference type="Proteomes" id="UP000233551">
    <property type="component" value="Unassembled WGS sequence"/>
</dbReference>
<dbReference type="AlphaFoldDB" id="A0A2I0JPK6"/>
<evidence type="ECO:0000313" key="2">
    <source>
        <dbReference type="Proteomes" id="UP000233551"/>
    </source>
</evidence>
<gene>
    <name evidence="1" type="ORF">CRG98_021383</name>
</gene>
<dbReference type="EMBL" id="PGOL01001418">
    <property type="protein sequence ID" value="PKI58212.1"/>
    <property type="molecule type" value="Genomic_DNA"/>
</dbReference>
<organism evidence="1 2">
    <name type="scientific">Punica granatum</name>
    <name type="common">Pomegranate</name>
    <dbReference type="NCBI Taxonomy" id="22663"/>
    <lineage>
        <taxon>Eukaryota</taxon>
        <taxon>Viridiplantae</taxon>
        <taxon>Streptophyta</taxon>
        <taxon>Embryophyta</taxon>
        <taxon>Tracheophyta</taxon>
        <taxon>Spermatophyta</taxon>
        <taxon>Magnoliopsida</taxon>
        <taxon>eudicotyledons</taxon>
        <taxon>Gunneridae</taxon>
        <taxon>Pentapetalae</taxon>
        <taxon>rosids</taxon>
        <taxon>malvids</taxon>
        <taxon>Myrtales</taxon>
        <taxon>Lythraceae</taxon>
        <taxon>Punica</taxon>
    </lineage>
</organism>
<accession>A0A2I0JPK6</accession>
<keyword evidence="2" id="KW-1185">Reference proteome</keyword>
<proteinExistence type="predicted"/>